<dbReference type="AlphaFoldDB" id="A0A3M7RIM1"/>
<dbReference type="EMBL" id="REGN01003291">
    <property type="protein sequence ID" value="RNA23422.1"/>
    <property type="molecule type" value="Genomic_DNA"/>
</dbReference>
<reference evidence="2 3" key="1">
    <citation type="journal article" date="2018" name="Sci. Rep.">
        <title>Genomic signatures of local adaptation to the degree of environmental predictability in rotifers.</title>
        <authorList>
            <person name="Franch-Gras L."/>
            <person name="Hahn C."/>
            <person name="Garcia-Roger E.M."/>
            <person name="Carmona M.J."/>
            <person name="Serra M."/>
            <person name="Gomez A."/>
        </authorList>
    </citation>
    <scope>NUCLEOTIDE SEQUENCE [LARGE SCALE GENOMIC DNA]</scope>
    <source>
        <strain evidence="2">HYR1</strain>
    </source>
</reference>
<accession>A0A3M7RIM1</accession>
<keyword evidence="1" id="KW-0175">Coiled coil</keyword>
<evidence type="ECO:0000256" key="1">
    <source>
        <dbReference type="SAM" id="Coils"/>
    </source>
</evidence>
<keyword evidence="3" id="KW-1185">Reference proteome</keyword>
<name>A0A3M7RIM1_BRAPC</name>
<protein>
    <submittedName>
        <fullName evidence="2">Uncharacterized protein</fullName>
    </submittedName>
</protein>
<comment type="caution">
    <text evidence="2">The sequence shown here is derived from an EMBL/GenBank/DDBJ whole genome shotgun (WGS) entry which is preliminary data.</text>
</comment>
<evidence type="ECO:0000313" key="2">
    <source>
        <dbReference type="EMBL" id="RNA23422.1"/>
    </source>
</evidence>
<dbReference type="OrthoDB" id="10494738at2759"/>
<feature type="coiled-coil region" evidence="1">
    <location>
        <begin position="122"/>
        <end position="164"/>
    </location>
</feature>
<evidence type="ECO:0000313" key="3">
    <source>
        <dbReference type="Proteomes" id="UP000276133"/>
    </source>
</evidence>
<organism evidence="2 3">
    <name type="scientific">Brachionus plicatilis</name>
    <name type="common">Marine rotifer</name>
    <name type="synonym">Brachionus muelleri</name>
    <dbReference type="NCBI Taxonomy" id="10195"/>
    <lineage>
        <taxon>Eukaryota</taxon>
        <taxon>Metazoa</taxon>
        <taxon>Spiralia</taxon>
        <taxon>Gnathifera</taxon>
        <taxon>Rotifera</taxon>
        <taxon>Eurotatoria</taxon>
        <taxon>Monogononta</taxon>
        <taxon>Pseudotrocha</taxon>
        <taxon>Ploima</taxon>
        <taxon>Brachionidae</taxon>
        <taxon>Brachionus</taxon>
    </lineage>
</organism>
<sequence>MEKLTELQKELELKFQDLRCFLNKNDTHFLNEAKILPCSNRACLECIQKMTKESCLFCGYCNSEHMIQNIEELISQDQIFDTKINDSRVQVMEERINEFISGLIDQLDNKDIEIENECTVAKKEINERVNENKDSFERLNLKMVNKLELIKENLKIELNKSSSKIENKIFEFEIFCGIIQESIERIEQNQFIDEIYKLQKIIDEMESLDESFNKILNCLFFEPSQCIPNEQFVCPSLNKLK</sequence>
<proteinExistence type="predicted"/>
<gene>
    <name evidence="2" type="ORF">BpHYR1_052842</name>
</gene>
<dbReference type="Proteomes" id="UP000276133">
    <property type="component" value="Unassembled WGS sequence"/>
</dbReference>